<dbReference type="Pfam" id="PF02578">
    <property type="entry name" value="Cu-oxidase_4"/>
    <property type="match status" value="1"/>
</dbReference>
<dbReference type="Gene3D" id="3.60.140.10">
    <property type="entry name" value="CNF1/YfiH-like putative cysteine hydrolases"/>
    <property type="match status" value="1"/>
</dbReference>
<dbReference type="NCBIfam" id="TIGR00726">
    <property type="entry name" value="peptidoglycan editing factor PgeF"/>
    <property type="match status" value="1"/>
</dbReference>
<comment type="catalytic activity">
    <reaction evidence="11">
        <text>S-methyl-5'-thioadenosine + phosphate = 5-(methylsulfanyl)-alpha-D-ribose 1-phosphate + adenine</text>
        <dbReference type="Rhea" id="RHEA:11852"/>
        <dbReference type="ChEBI" id="CHEBI:16708"/>
        <dbReference type="ChEBI" id="CHEBI:17509"/>
        <dbReference type="ChEBI" id="CHEBI:43474"/>
        <dbReference type="ChEBI" id="CHEBI:58533"/>
        <dbReference type="EC" id="2.4.2.28"/>
    </reaction>
    <physiologicalReaction direction="left-to-right" evidence="11">
        <dbReference type="Rhea" id="RHEA:11853"/>
    </physiologicalReaction>
</comment>
<comment type="caution">
    <text evidence="13">The sequence shown here is derived from an EMBL/GenBank/DDBJ whole genome shotgun (WGS) entry which is preliminary data.</text>
</comment>
<dbReference type="InterPro" id="IPR003730">
    <property type="entry name" value="Cu_polyphenol_OxRdtase"/>
</dbReference>
<comment type="catalytic activity">
    <reaction evidence="10">
        <text>adenosine + phosphate = alpha-D-ribose 1-phosphate + adenine</text>
        <dbReference type="Rhea" id="RHEA:27642"/>
        <dbReference type="ChEBI" id="CHEBI:16335"/>
        <dbReference type="ChEBI" id="CHEBI:16708"/>
        <dbReference type="ChEBI" id="CHEBI:43474"/>
        <dbReference type="ChEBI" id="CHEBI:57720"/>
        <dbReference type="EC" id="2.4.2.1"/>
    </reaction>
    <physiologicalReaction direction="left-to-right" evidence="10">
        <dbReference type="Rhea" id="RHEA:27643"/>
    </physiologicalReaction>
</comment>
<reference evidence="13 14" key="1">
    <citation type="submission" date="2023-06" db="EMBL/GenBank/DDBJ databases">
        <title>Aquibacillus rhizosphaerae LR5S19.</title>
        <authorList>
            <person name="Sun J.-Q."/>
        </authorList>
    </citation>
    <scope>NUCLEOTIDE SEQUENCE [LARGE SCALE GENOMIC DNA]</scope>
    <source>
        <strain evidence="13 14">LR5S19</strain>
    </source>
</reference>
<dbReference type="EMBL" id="JASTZU010000021">
    <property type="protein sequence ID" value="MDL4839983.1"/>
    <property type="molecule type" value="Genomic_DNA"/>
</dbReference>
<keyword evidence="8" id="KW-0862">Zinc</keyword>
<sequence length="268" mass="30071">MEPFQKIDNSTTLMIKEWMDEQSNLVAGMTTRHGGVSKSPFATMNLGFHVQDEYQDVLDNRHLLSSILQQPLDNWVMGEQIHGTKVKVINEIDLAKGAKYHEDALSGVDGLLTNRPGVLCTAMFADCVPLFFYDSNSSWIGIAHAGWRGTVNKIAVEMILAFVEQNVDIKTLKVAIGPCISKMAYEVDEKVIQNIPETFKSNVITSTGSGRYLLDLRQLNREIIMQAGVLEENISVTGYCTYQHDIFFSHRRDNGTTGRMLGFIGYRE</sequence>
<accession>A0ABT7L2C3</accession>
<dbReference type="RefSeq" id="WP_285930983.1">
    <property type="nucleotide sequence ID" value="NZ_JASTZU010000021.1"/>
</dbReference>
<evidence type="ECO:0000256" key="1">
    <source>
        <dbReference type="ARBA" id="ARBA00000553"/>
    </source>
</evidence>
<dbReference type="InterPro" id="IPR038371">
    <property type="entry name" value="Cu_polyphenol_OxRdtase_sf"/>
</dbReference>
<evidence type="ECO:0000256" key="6">
    <source>
        <dbReference type="ARBA" id="ARBA00022723"/>
    </source>
</evidence>
<evidence type="ECO:0000256" key="7">
    <source>
        <dbReference type="ARBA" id="ARBA00022801"/>
    </source>
</evidence>
<evidence type="ECO:0000256" key="10">
    <source>
        <dbReference type="ARBA" id="ARBA00048968"/>
    </source>
</evidence>
<organism evidence="13 14">
    <name type="scientific">Aquibacillus rhizosphaerae</name>
    <dbReference type="NCBI Taxonomy" id="3051431"/>
    <lineage>
        <taxon>Bacteria</taxon>
        <taxon>Bacillati</taxon>
        <taxon>Bacillota</taxon>
        <taxon>Bacilli</taxon>
        <taxon>Bacillales</taxon>
        <taxon>Bacillaceae</taxon>
        <taxon>Aquibacillus</taxon>
    </lineage>
</organism>
<evidence type="ECO:0000256" key="3">
    <source>
        <dbReference type="ARBA" id="ARBA00003215"/>
    </source>
</evidence>
<comment type="function">
    <text evidence="3">Purine nucleoside enzyme that catalyzes the phosphorolysis of adenosine and inosine nucleosides, yielding D-ribose 1-phosphate and the respective free bases, adenine and hypoxanthine. Also catalyzes the phosphorolysis of S-methyl-5'-thioadenosine into adenine and S-methyl-5-thio-alpha-D-ribose 1-phosphate. Also has adenosine deaminase activity.</text>
</comment>
<dbReference type="CDD" id="cd16833">
    <property type="entry name" value="YfiH"/>
    <property type="match status" value="1"/>
</dbReference>
<comment type="similarity">
    <text evidence="4 12">Belongs to the purine nucleoside phosphorylase YfiH/LACC1 family.</text>
</comment>
<evidence type="ECO:0000256" key="12">
    <source>
        <dbReference type="RuleBase" id="RU361274"/>
    </source>
</evidence>
<evidence type="ECO:0000256" key="8">
    <source>
        <dbReference type="ARBA" id="ARBA00022833"/>
    </source>
</evidence>
<dbReference type="PANTHER" id="PTHR30616:SF2">
    <property type="entry name" value="PURINE NUCLEOSIDE PHOSPHORYLASE LACC1"/>
    <property type="match status" value="1"/>
</dbReference>
<evidence type="ECO:0000256" key="5">
    <source>
        <dbReference type="ARBA" id="ARBA00022679"/>
    </source>
</evidence>
<keyword evidence="6" id="KW-0479">Metal-binding</keyword>
<proteinExistence type="inferred from homology"/>
<comment type="cofactor">
    <cofactor evidence="2">
        <name>Zn(2+)</name>
        <dbReference type="ChEBI" id="CHEBI:29105"/>
    </cofactor>
</comment>
<dbReference type="SUPFAM" id="SSF64438">
    <property type="entry name" value="CNF1/YfiH-like putative cysteine hydrolases"/>
    <property type="match status" value="1"/>
</dbReference>
<gene>
    <name evidence="13" type="primary">pgeF</name>
    <name evidence="13" type="ORF">QQS35_05880</name>
</gene>
<dbReference type="PANTHER" id="PTHR30616">
    <property type="entry name" value="UNCHARACTERIZED PROTEIN YFIH"/>
    <property type="match status" value="1"/>
</dbReference>
<protein>
    <recommendedName>
        <fullName evidence="12">Purine nucleoside phosphorylase</fullName>
    </recommendedName>
</protein>
<evidence type="ECO:0000313" key="13">
    <source>
        <dbReference type="EMBL" id="MDL4839983.1"/>
    </source>
</evidence>
<name>A0ABT7L2C3_9BACI</name>
<comment type="catalytic activity">
    <reaction evidence="9">
        <text>adenosine + H2O + H(+) = inosine + NH4(+)</text>
        <dbReference type="Rhea" id="RHEA:24408"/>
        <dbReference type="ChEBI" id="CHEBI:15377"/>
        <dbReference type="ChEBI" id="CHEBI:15378"/>
        <dbReference type="ChEBI" id="CHEBI:16335"/>
        <dbReference type="ChEBI" id="CHEBI:17596"/>
        <dbReference type="ChEBI" id="CHEBI:28938"/>
        <dbReference type="EC" id="3.5.4.4"/>
    </reaction>
    <physiologicalReaction direction="left-to-right" evidence="9">
        <dbReference type="Rhea" id="RHEA:24409"/>
    </physiologicalReaction>
</comment>
<evidence type="ECO:0000256" key="11">
    <source>
        <dbReference type="ARBA" id="ARBA00049893"/>
    </source>
</evidence>
<evidence type="ECO:0000256" key="2">
    <source>
        <dbReference type="ARBA" id="ARBA00001947"/>
    </source>
</evidence>
<comment type="catalytic activity">
    <reaction evidence="1">
        <text>inosine + phosphate = alpha-D-ribose 1-phosphate + hypoxanthine</text>
        <dbReference type="Rhea" id="RHEA:27646"/>
        <dbReference type="ChEBI" id="CHEBI:17368"/>
        <dbReference type="ChEBI" id="CHEBI:17596"/>
        <dbReference type="ChEBI" id="CHEBI:43474"/>
        <dbReference type="ChEBI" id="CHEBI:57720"/>
        <dbReference type="EC" id="2.4.2.1"/>
    </reaction>
    <physiologicalReaction direction="left-to-right" evidence="1">
        <dbReference type="Rhea" id="RHEA:27647"/>
    </physiologicalReaction>
</comment>
<dbReference type="Proteomes" id="UP001235343">
    <property type="component" value="Unassembled WGS sequence"/>
</dbReference>
<evidence type="ECO:0000256" key="9">
    <source>
        <dbReference type="ARBA" id="ARBA00047989"/>
    </source>
</evidence>
<keyword evidence="5" id="KW-0808">Transferase</keyword>
<evidence type="ECO:0000256" key="4">
    <source>
        <dbReference type="ARBA" id="ARBA00007353"/>
    </source>
</evidence>
<keyword evidence="7" id="KW-0378">Hydrolase</keyword>
<dbReference type="InterPro" id="IPR011324">
    <property type="entry name" value="Cytotoxic_necrot_fac-like_cat"/>
</dbReference>
<evidence type="ECO:0000313" key="14">
    <source>
        <dbReference type="Proteomes" id="UP001235343"/>
    </source>
</evidence>
<keyword evidence="14" id="KW-1185">Reference proteome</keyword>